<keyword evidence="2" id="KW-1185">Reference proteome</keyword>
<dbReference type="Gene3D" id="3.40.50.1000">
    <property type="entry name" value="HAD superfamily/HAD-like"/>
    <property type="match status" value="1"/>
</dbReference>
<dbReference type="STRING" id="33114.A0A2G2X4T8"/>
<organism evidence="1 2">
    <name type="scientific">Capsicum baccatum</name>
    <name type="common">Peruvian pepper</name>
    <dbReference type="NCBI Taxonomy" id="33114"/>
    <lineage>
        <taxon>Eukaryota</taxon>
        <taxon>Viridiplantae</taxon>
        <taxon>Streptophyta</taxon>
        <taxon>Embryophyta</taxon>
        <taxon>Tracheophyta</taxon>
        <taxon>Spermatophyta</taxon>
        <taxon>Magnoliopsida</taxon>
        <taxon>eudicotyledons</taxon>
        <taxon>Gunneridae</taxon>
        <taxon>Pentapetalae</taxon>
        <taxon>asterids</taxon>
        <taxon>lamiids</taxon>
        <taxon>Solanales</taxon>
        <taxon>Solanaceae</taxon>
        <taxon>Solanoideae</taxon>
        <taxon>Capsiceae</taxon>
        <taxon>Capsicum</taxon>
    </lineage>
</organism>
<dbReference type="EMBL" id="MLFT02000003">
    <property type="protein sequence ID" value="PHT52481.1"/>
    <property type="molecule type" value="Genomic_DNA"/>
</dbReference>
<dbReference type="InterPro" id="IPR036412">
    <property type="entry name" value="HAD-like_sf"/>
</dbReference>
<dbReference type="PANTHER" id="PTHR47108">
    <property type="entry name" value="5-AMINO-6-(5-PHOSPHO-D-RIBITYLAMINO)URACIL PHOSPHATASE, CHLOROPLASTIC"/>
    <property type="match status" value="1"/>
</dbReference>
<gene>
    <name evidence="1" type="ORF">CQW23_06943</name>
</gene>
<evidence type="ECO:0000313" key="1">
    <source>
        <dbReference type="EMBL" id="PHT52481.1"/>
    </source>
</evidence>
<accession>A0A2G2X4T8</accession>
<reference evidence="1 2" key="1">
    <citation type="journal article" date="2017" name="Genome Biol.">
        <title>New reference genome sequences of hot pepper reveal the massive evolution of plant disease-resistance genes by retroduplication.</title>
        <authorList>
            <person name="Kim S."/>
            <person name="Park J."/>
            <person name="Yeom S.I."/>
            <person name="Kim Y.M."/>
            <person name="Seo E."/>
            <person name="Kim K.T."/>
            <person name="Kim M.S."/>
            <person name="Lee J.M."/>
            <person name="Cheong K."/>
            <person name="Shin H.S."/>
            <person name="Kim S.B."/>
            <person name="Han K."/>
            <person name="Lee J."/>
            <person name="Park M."/>
            <person name="Lee H.A."/>
            <person name="Lee H.Y."/>
            <person name="Lee Y."/>
            <person name="Oh S."/>
            <person name="Lee J.H."/>
            <person name="Choi E."/>
            <person name="Choi E."/>
            <person name="Lee S.E."/>
            <person name="Jeon J."/>
            <person name="Kim H."/>
            <person name="Choi G."/>
            <person name="Song H."/>
            <person name="Lee J."/>
            <person name="Lee S.C."/>
            <person name="Kwon J.K."/>
            <person name="Lee H.Y."/>
            <person name="Koo N."/>
            <person name="Hong Y."/>
            <person name="Kim R.W."/>
            <person name="Kang W.H."/>
            <person name="Huh J.H."/>
            <person name="Kang B.C."/>
            <person name="Yang T.J."/>
            <person name="Lee Y.H."/>
            <person name="Bennetzen J.L."/>
            <person name="Choi D."/>
        </authorList>
    </citation>
    <scope>NUCLEOTIDE SEQUENCE [LARGE SCALE GENOMIC DNA]</scope>
    <source>
        <strain evidence="2">cv. PBC81</strain>
    </source>
</reference>
<protein>
    <submittedName>
        <fullName evidence="1">Uncharacterized protein</fullName>
    </submittedName>
</protein>
<dbReference type="AlphaFoldDB" id="A0A2G2X4T8"/>
<sequence length="80" mass="8970">MHYKVPMALVSTCPKKYIEIAIGTIGFEWIFSVIVATEDVHRGKPDLEIFVYTSQLSGSISLIIFRILDGNGNLLIGIEW</sequence>
<dbReference type="SUPFAM" id="SSF56784">
    <property type="entry name" value="HAD-like"/>
    <property type="match status" value="1"/>
</dbReference>
<name>A0A2G2X4T8_CAPBA</name>
<dbReference type="InterPro" id="IPR023214">
    <property type="entry name" value="HAD_sf"/>
</dbReference>
<dbReference type="OrthoDB" id="10451629at2759"/>
<proteinExistence type="predicted"/>
<dbReference type="Proteomes" id="UP000224567">
    <property type="component" value="Unassembled WGS sequence"/>
</dbReference>
<comment type="caution">
    <text evidence="1">The sequence shown here is derived from an EMBL/GenBank/DDBJ whole genome shotgun (WGS) entry which is preliminary data.</text>
</comment>
<dbReference type="PANTHER" id="PTHR47108:SF1">
    <property type="entry name" value="5-AMINO-6-(5-PHOSPHO-D-RIBITYLAMINO)URACIL PHOSPHATASE, CHLOROPLASTIC"/>
    <property type="match status" value="1"/>
</dbReference>
<evidence type="ECO:0000313" key="2">
    <source>
        <dbReference type="Proteomes" id="UP000224567"/>
    </source>
</evidence>
<reference evidence="2" key="2">
    <citation type="journal article" date="2017" name="J. Anim. Genet.">
        <title>Multiple reference genome sequences of hot pepper reveal the massive evolution of plant disease resistance genes by retroduplication.</title>
        <authorList>
            <person name="Kim S."/>
            <person name="Park J."/>
            <person name="Yeom S.-I."/>
            <person name="Kim Y.-M."/>
            <person name="Seo E."/>
            <person name="Kim K.-T."/>
            <person name="Kim M.-S."/>
            <person name="Lee J.M."/>
            <person name="Cheong K."/>
            <person name="Shin H.-S."/>
            <person name="Kim S.-B."/>
            <person name="Han K."/>
            <person name="Lee J."/>
            <person name="Park M."/>
            <person name="Lee H.-A."/>
            <person name="Lee H.-Y."/>
            <person name="Lee Y."/>
            <person name="Oh S."/>
            <person name="Lee J.H."/>
            <person name="Choi E."/>
            <person name="Choi E."/>
            <person name="Lee S.E."/>
            <person name="Jeon J."/>
            <person name="Kim H."/>
            <person name="Choi G."/>
            <person name="Song H."/>
            <person name="Lee J."/>
            <person name="Lee S.-C."/>
            <person name="Kwon J.-K."/>
            <person name="Lee H.-Y."/>
            <person name="Koo N."/>
            <person name="Hong Y."/>
            <person name="Kim R.W."/>
            <person name="Kang W.-H."/>
            <person name="Huh J.H."/>
            <person name="Kang B.-C."/>
            <person name="Yang T.-J."/>
            <person name="Lee Y.-H."/>
            <person name="Bennetzen J.L."/>
            <person name="Choi D."/>
        </authorList>
    </citation>
    <scope>NUCLEOTIDE SEQUENCE [LARGE SCALE GENOMIC DNA]</scope>
    <source>
        <strain evidence="2">cv. PBC81</strain>
    </source>
</reference>